<dbReference type="PANTHER" id="PTHR30069">
    <property type="entry name" value="TONB-DEPENDENT OUTER MEMBRANE RECEPTOR"/>
    <property type="match status" value="1"/>
</dbReference>
<evidence type="ECO:0000313" key="3">
    <source>
        <dbReference type="EMBL" id="CUS55760.1"/>
    </source>
</evidence>
<accession>A0A160TW52</accession>
<dbReference type="GO" id="GO:0044718">
    <property type="term" value="P:siderophore transmembrane transport"/>
    <property type="evidence" value="ECO:0007669"/>
    <property type="project" value="TreeGrafter"/>
</dbReference>
<dbReference type="GO" id="GO:0015344">
    <property type="term" value="F:siderophore uptake transmembrane transporter activity"/>
    <property type="evidence" value="ECO:0007669"/>
    <property type="project" value="TreeGrafter"/>
</dbReference>
<keyword evidence="1" id="KW-0732">Signal</keyword>
<evidence type="ECO:0000256" key="1">
    <source>
        <dbReference type="ARBA" id="ARBA00022729"/>
    </source>
</evidence>
<keyword evidence="3" id="KW-0675">Receptor</keyword>
<gene>
    <name evidence="3" type="ORF">MGWOODY_Hyp323</name>
</gene>
<reference evidence="3" key="1">
    <citation type="submission" date="2015-10" db="EMBL/GenBank/DDBJ databases">
        <authorList>
            <person name="Gilbert D.G."/>
        </authorList>
    </citation>
    <scope>NUCLEOTIDE SEQUENCE</scope>
</reference>
<feature type="domain" description="TonB-dependent receptor plug" evidence="2">
    <location>
        <begin position="34"/>
        <end position="117"/>
    </location>
</feature>
<dbReference type="EMBL" id="CZQD01000009">
    <property type="protein sequence ID" value="CUS55760.1"/>
    <property type="molecule type" value="Genomic_DNA"/>
</dbReference>
<organism evidence="3">
    <name type="scientific">hydrothermal vent metagenome</name>
    <dbReference type="NCBI Taxonomy" id="652676"/>
    <lineage>
        <taxon>unclassified sequences</taxon>
        <taxon>metagenomes</taxon>
        <taxon>ecological metagenomes</taxon>
    </lineage>
</organism>
<dbReference type="PANTHER" id="PTHR30069:SF29">
    <property type="entry name" value="HEMOGLOBIN AND HEMOGLOBIN-HAPTOGLOBIN-BINDING PROTEIN 1-RELATED"/>
    <property type="match status" value="1"/>
</dbReference>
<dbReference type="InterPro" id="IPR039426">
    <property type="entry name" value="TonB-dep_rcpt-like"/>
</dbReference>
<dbReference type="SUPFAM" id="SSF56935">
    <property type="entry name" value="Porins"/>
    <property type="match status" value="1"/>
</dbReference>
<dbReference type="Pfam" id="PF07715">
    <property type="entry name" value="Plug"/>
    <property type="match status" value="1"/>
</dbReference>
<name>A0A160TW52_9ZZZZ</name>
<proteinExistence type="predicted"/>
<dbReference type="InterPro" id="IPR037066">
    <property type="entry name" value="Plug_dom_sf"/>
</dbReference>
<dbReference type="InterPro" id="IPR012910">
    <property type="entry name" value="Plug_dom"/>
</dbReference>
<sequence>MIPFTRLAASACFSLATSFIALSAVADMAPETTPGATIYTMDDFSQYAPRTALEMVSRIPGFSIQGDDDGSRGFGQASGNVLINGQRVSGKSNGATESLDRISASSVVRLELVDASAFEIAGLSGHVVNVITNGDGAVSGTWRWRARFRDNLPPFYNGLNLTLSGGQGDISWSFEAESSPERGASNGPEFVTDGVGNLIQRREEDFTYAAEYVSVSGSVGWTPASGAIGNLNAKTTLFQPDRKETSKLFPVNGPEGRRLYEGAEDEVFVEVGGDYEFDFGPGRLKAIGLVRREDSPIIDRVFRGNVDGTDISESLFTRDIEEGEYILRTEYGLAFENGNDWQFALEGAFNYLDQQSSLASSEGGGPLELQTLPNANSRVEEQRGEVSVTHGRRLAPTVTGQVSMGAEISELSQSGDASNVRTFTRPKGFASLSWQVDPSLKLVTRLEREVGQLDFFDFVSSVNLSAGNGENGNPEIVPEQSWRLSAQAEKNYGGWGAATLEVFYSDIEDIVDRVPIGTGDGPGNLDSAWRVGAEWDATLKFDKVGFAGAELSFEGEYFESEVTDPLTGEVRPINDSSKYWMLAEMRQDVPRTDLAWGVGFERWERNPYYRLSETGQEGASPGFGFAYVEHKDLWGMTGQAMIGNFANQNDTFRRQLYDTNRLGNVVRVEDRARDFGPIFTVQLEGKF</sequence>
<dbReference type="Gene3D" id="2.170.130.10">
    <property type="entry name" value="TonB-dependent receptor, plug domain"/>
    <property type="match status" value="1"/>
</dbReference>
<protein>
    <submittedName>
        <fullName evidence="3">Outer membrane receptor proteins, mostly Fe transport</fullName>
    </submittedName>
</protein>
<dbReference type="AlphaFoldDB" id="A0A160TW52"/>
<evidence type="ECO:0000259" key="2">
    <source>
        <dbReference type="Pfam" id="PF07715"/>
    </source>
</evidence>